<evidence type="ECO:0000256" key="1">
    <source>
        <dbReference type="SAM" id="Coils"/>
    </source>
</evidence>
<proteinExistence type="predicted"/>
<dbReference type="EMBL" id="JBBXMP010000074">
    <property type="protein sequence ID" value="KAL0063785.1"/>
    <property type="molecule type" value="Genomic_DNA"/>
</dbReference>
<keyword evidence="4" id="KW-1185">Reference proteome</keyword>
<evidence type="ECO:0000313" key="4">
    <source>
        <dbReference type="Proteomes" id="UP001437256"/>
    </source>
</evidence>
<comment type="caution">
    <text evidence="3">The sequence shown here is derived from an EMBL/GenBank/DDBJ whole genome shotgun (WGS) entry which is preliminary data.</text>
</comment>
<sequence>MDEGEILLDENNHNISETSSSAKFAFADSDVKMHDMEGTPKVSQHDIDAVAARESEEFQFDLRVPGVNGMNLNLNTKRVDTEDSSNVQGSRVRIVGSEHAQELKNARKRIAELETQLKGYTAQLPRTQASRGTGKPEKRLHSSQAEDAGNEDGRHDMMEIPAEDVETVLDVQDKREEEFASLRRFWMSVTADSDGKWTGIQKENYLRERWKEISTQEEAQQGEASKKELYLFLLKRHFDCLINLRAQLEGEHTEVLNRQLKAKDEEMTSKIKRETLAVYDRLERLMADPTLDENDPTLTTNEKSVYLAARTQQDNVLEEVKTFIELMYEDKVGETHVDGRPDLYTFLLEQHHNFLEQTNTKSSEEHEQKVDTIYSRLESLLGDPSLDENNPRLTREEKLICLAARKQQEAALEQVRAELETTTRTNEEASEEHETKIEGIYRRLERLLTESTLDLNDPTITTNERRVYLAARKQREAALELVKTDMEMATRSHEEISEKHKTEVEGIYRRLESILTQPTLNESDLTVTANEKRVYVAVRRQQEAALEQVTTGLEMDTRIQKNEAHKGEVEEIYHRLEGLITEPALDLDDVSPQIDPPAAAAFKYSIGQPTLTPNEKNVYLAARMQQDNVLEEVKTFIELMYEDKVVRLQFAARVRAVTEYTGQEETHVDGRPDLYTFLLEQHRNFLEQTNQKSSEEHQQKVDKIYSRLESLLGDPSLNENDPRLTHREKLVYFAMHKQQEAILERAKGELETATRTKNIEEHEKEIERIYTHLEGLLAEPVLNESDSTIATNEMRVFLAARKQQEAALEQVKAELEAATRSREETSEKKHKTEIEGIYRRLEDLLTKPVLDSNDSTVTANEKRVHLAARKQQETALERVRAELETATRSNEETSKKHKTEVKEIYRRLEGLITEPALDLDDVSPQIDPPAAAAFKYSIGQPTLTPNEKNVYLAARMQQDNVLEEVKTFIELMYEDKVVRLQFASRVRAVTEYTGQEETHVDGRPDLYTFLLEQHRNFLEQTNQKSSEEHQQKVDKIYSRLESLLGDPSLNENDPRLTHREKLVYFAMHKQQEAILERAKGELETATREASEEHQEDLEGMYSRLEDLLQKPALDENDPTITTNEKRVYDAVRKQQEAAFEQVRAELMTATRTDKDASEQHQAKLEGIYSRLEGLMQEPTLNENDPRFSTEEKNVYLAARTQQDNVLEEVKTFIELMYEDKVVRLQFAARVRAVTEYTGQEETHVDGRPDLYTFLLEQHHNFLEQTNQKSSEEHQQKVDKIYSRLESLLGDPSLNENDPRLTQEEKLVYLAARKQQEDVFKGIEDFMTLMYEDKAEETHIAHCPNLYKSILKQYELSIERRRSARARDLQVEVERRTSLIFQDLRTVVSETGLEPGALSTRDDLYPVVKEFWDALVAHHRDAQAQNQSPPNSNAPEALEEQWKSQDAAARSLQDCLERLLSESETQRRSLELELKTASSSLTSSLRTQEQLKAQVLVYRSERAKCVSKERFDCLTHDYEKLLSDLGAANDSRQKVENEKEELENRLTRLESGGNPEVSDLQRQLKTAQRARAMAEQSLEAHLRTHRDLIREITALKEQLKENRLPSMPAGASPSRDALPSFSRSQKYTLGGVDVHSAVTFAKNNYPIKRFSDKQQPPLLELLRARLSIKNSLKSRVERAKKQKMARVPNEGGPVLGELFAANESHCYVTGQSLDAVLWDSVLHPPRARQAATTDLTVDIGRRPSSPLEEDSLYGSSDTDRDDTEESSRSVTKKDWLRKGIQPKTFWTEDRQNNEMNQLVRELVLEALHALNLFSAFVRPGVSEERLRQFGEDPTSYGPQTRNTWLDKNGNTTSEILALPWNRSLMFKLCNLGKEIVARCRDRRRFPSIIKWEVEIRERIYRIALDDVHSRPIDENETEEQAWDRMEQAHNNHWDRCAVHNIRRVVRASAFTVNARIDHQKKFLFRIRFSSIMIRISQERQDADAVEFWSLTLQAVELLGKEGMSDEEEGEEMHQAHPGAPQSRRAVRKVLVLNWRNPKFRDFFRRLEEVSGFENKTSPRGRPRLPRVRAQKVVVRSPPKHLHRSFFLDGYLGGLQDWELTELKLKRKDCKIPKFPNAATAPPTAE</sequence>
<accession>A0ABR2ZR93</accession>
<protein>
    <submittedName>
        <fullName evidence="3">Uncharacterized protein</fullName>
    </submittedName>
</protein>
<feature type="region of interest" description="Disordered" evidence="2">
    <location>
        <begin position="1419"/>
        <end position="1442"/>
    </location>
</feature>
<feature type="coiled-coil region" evidence="1">
    <location>
        <begin position="405"/>
        <end position="450"/>
    </location>
</feature>
<feature type="coiled-coil region" evidence="1">
    <location>
        <begin position="1517"/>
        <end position="1601"/>
    </location>
</feature>
<feature type="compositionally biased region" description="Polar residues" evidence="2">
    <location>
        <begin position="1422"/>
        <end position="1433"/>
    </location>
</feature>
<evidence type="ECO:0000256" key="2">
    <source>
        <dbReference type="SAM" id="MobiDB-lite"/>
    </source>
</evidence>
<keyword evidence="1" id="KW-0175">Coiled coil</keyword>
<reference evidence="3 4" key="1">
    <citation type="submission" date="2024-05" db="EMBL/GenBank/DDBJ databases">
        <title>A draft genome resource for the thread blight pathogen Marasmius tenuissimus strain MS-2.</title>
        <authorList>
            <person name="Yulfo-Soto G.E."/>
            <person name="Baruah I.K."/>
            <person name="Amoako-Attah I."/>
            <person name="Bukari Y."/>
            <person name="Meinhardt L.W."/>
            <person name="Bailey B.A."/>
            <person name="Cohen S.P."/>
        </authorList>
    </citation>
    <scope>NUCLEOTIDE SEQUENCE [LARGE SCALE GENOMIC DNA]</scope>
    <source>
        <strain evidence="3 4">MS-2</strain>
    </source>
</reference>
<name>A0ABR2ZR93_9AGAR</name>
<dbReference type="Proteomes" id="UP001437256">
    <property type="component" value="Unassembled WGS sequence"/>
</dbReference>
<feature type="coiled-coil region" evidence="1">
    <location>
        <begin position="736"/>
        <end position="835"/>
    </location>
</feature>
<gene>
    <name evidence="3" type="ORF">AAF712_009342</name>
</gene>
<feature type="coiled-coil region" evidence="1">
    <location>
        <begin position="869"/>
        <end position="896"/>
    </location>
</feature>
<feature type="coiled-coil region" evidence="1">
    <location>
        <begin position="1452"/>
        <end position="1479"/>
    </location>
</feature>
<evidence type="ECO:0000313" key="3">
    <source>
        <dbReference type="EMBL" id="KAL0063785.1"/>
    </source>
</evidence>
<feature type="coiled-coil region" evidence="1">
    <location>
        <begin position="96"/>
        <end position="123"/>
    </location>
</feature>
<feature type="coiled-coil region" evidence="1">
    <location>
        <begin position="1068"/>
        <end position="1110"/>
    </location>
</feature>
<feature type="region of interest" description="Disordered" evidence="2">
    <location>
        <begin position="1728"/>
        <end position="1770"/>
    </location>
</feature>
<feature type="region of interest" description="Disordered" evidence="2">
    <location>
        <begin position="124"/>
        <end position="155"/>
    </location>
</feature>
<organism evidence="3 4">
    <name type="scientific">Marasmius tenuissimus</name>
    <dbReference type="NCBI Taxonomy" id="585030"/>
    <lineage>
        <taxon>Eukaryota</taxon>
        <taxon>Fungi</taxon>
        <taxon>Dikarya</taxon>
        <taxon>Basidiomycota</taxon>
        <taxon>Agaricomycotina</taxon>
        <taxon>Agaricomycetes</taxon>
        <taxon>Agaricomycetidae</taxon>
        <taxon>Agaricales</taxon>
        <taxon>Marasmiineae</taxon>
        <taxon>Marasmiaceae</taxon>
        <taxon>Marasmius</taxon>
    </lineage>
</organism>